<name>A0AAD6JR85_9ROSI</name>
<proteinExistence type="predicted"/>
<gene>
    <name evidence="1" type="ORF">OIU84_009239</name>
</gene>
<dbReference type="AlphaFoldDB" id="A0AAD6JR85"/>
<organism evidence="1 2">
    <name type="scientific">Salix udensis</name>
    <dbReference type="NCBI Taxonomy" id="889485"/>
    <lineage>
        <taxon>Eukaryota</taxon>
        <taxon>Viridiplantae</taxon>
        <taxon>Streptophyta</taxon>
        <taxon>Embryophyta</taxon>
        <taxon>Tracheophyta</taxon>
        <taxon>Spermatophyta</taxon>
        <taxon>Magnoliopsida</taxon>
        <taxon>eudicotyledons</taxon>
        <taxon>Gunneridae</taxon>
        <taxon>Pentapetalae</taxon>
        <taxon>rosids</taxon>
        <taxon>fabids</taxon>
        <taxon>Malpighiales</taxon>
        <taxon>Salicaceae</taxon>
        <taxon>Saliceae</taxon>
        <taxon>Salix</taxon>
    </lineage>
</organism>
<dbReference type="Proteomes" id="UP001162972">
    <property type="component" value="Chromosome 9"/>
</dbReference>
<accession>A0AAD6JR85</accession>
<protein>
    <submittedName>
        <fullName evidence="1">Uncharacterized protein</fullName>
    </submittedName>
</protein>
<evidence type="ECO:0000313" key="1">
    <source>
        <dbReference type="EMBL" id="KAJ6409700.1"/>
    </source>
</evidence>
<keyword evidence="2" id="KW-1185">Reference proteome</keyword>
<comment type="caution">
    <text evidence="1">The sequence shown here is derived from an EMBL/GenBank/DDBJ whole genome shotgun (WGS) entry which is preliminary data.</text>
</comment>
<sequence length="81" mass="9225">MCRLSIDETPTEELMIKEKSSRQCVRSTVLLKNHFLGRNLESLGFKRVMMLTLASPVDDDDGKKIQTCDFSSAQQWRGTDS</sequence>
<reference evidence="1 2" key="1">
    <citation type="journal article" date="2023" name="Int. J. Mol. Sci.">
        <title>De Novo Assembly and Annotation of 11 Diverse Shrub Willow (Salix) Genomes Reveals Novel Gene Organization in Sex-Linked Regions.</title>
        <authorList>
            <person name="Hyden B."/>
            <person name="Feng K."/>
            <person name="Yates T.B."/>
            <person name="Jawdy S."/>
            <person name="Cereghino C."/>
            <person name="Smart L.B."/>
            <person name="Muchero W."/>
        </authorList>
    </citation>
    <scope>NUCLEOTIDE SEQUENCE [LARGE SCALE GENOMIC DNA]</scope>
    <source>
        <tissue evidence="1">Shoot tip</tissue>
    </source>
</reference>
<evidence type="ECO:0000313" key="2">
    <source>
        <dbReference type="Proteomes" id="UP001162972"/>
    </source>
</evidence>
<dbReference type="EMBL" id="JAPFFJ010000015">
    <property type="protein sequence ID" value="KAJ6409700.1"/>
    <property type="molecule type" value="Genomic_DNA"/>
</dbReference>